<proteinExistence type="inferred from homology"/>
<protein>
    <recommendedName>
        <fullName evidence="9">Integrase</fullName>
    </recommendedName>
</protein>
<dbReference type="GO" id="GO:0006310">
    <property type="term" value="P:DNA recombination"/>
    <property type="evidence" value="ECO:0007669"/>
    <property type="project" value="UniProtKB-KW"/>
</dbReference>
<comment type="caution">
    <text evidence="7">The sequence shown here is derived from an EMBL/GenBank/DDBJ whole genome shotgun (WGS) entry which is preliminary data.</text>
</comment>
<gene>
    <name evidence="7" type="ORF">CR203_23440</name>
</gene>
<dbReference type="PANTHER" id="PTHR30349:SF41">
    <property type="entry name" value="INTEGRASE_RECOMBINASE PROTEIN MJ0367-RELATED"/>
    <property type="match status" value="1"/>
</dbReference>
<dbReference type="EMBL" id="PDOE01000027">
    <property type="protein sequence ID" value="RKL64965.1"/>
    <property type="molecule type" value="Genomic_DNA"/>
</dbReference>
<keyword evidence="8" id="KW-1185">Reference proteome</keyword>
<dbReference type="InterPro" id="IPR013762">
    <property type="entry name" value="Integrase-like_cat_sf"/>
</dbReference>
<feature type="domain" description="Core-binding (CB)" evidence="6">
    <location>
        <begin position="130"/>
        <end position="224"/>
    </location>
</feature>
<dbReference type="Gene3D" id="1.10.443.10">
    <property type="entry name" value="Intergrase catalytic core"/>
    <property type="match status" value="1"/>
</dbReference>
<reference evidence="7 8" key="1">
    <citation type="submission" date="2017-10" db="EMBL/GenBank/DDBJ databases">
        <title>Bacillus sp. nov., a halophilic bacterium isolated from a Keqin Lake.</title>
        <authorList>
            <person name="Wang H."/>
        </authorList>
    </citation>
    <scope>NUCLEOTIDE SEQUENCE [LARGE SCALE GENOMIC DNA]</scope>
    <source>
        <strain evidence="7 8">KCTC 13187</strain>
    </source>
</reference>
<dbReference type="RefSeq" id="WP_110939030.1">
    <property type="nucleotide sequence ID" value="NZ_KZ614148.1"/>
</dbReference>
<evidence type="ECO:0000256" key="3">
    <source>
        <dbReference type="ARBA" id="ARBA00023172"/>
    </source>
</evidence>
<dbReference type="InterPro" id="IPR050090">
    <property type="entry name" value="Tyrosine_recombinase_XerCD"/>
</dbReference>
<dbReference type="PROSITE" id="PS51900">
    <property type="entry name" value="CB"/>
    <property type="match status" value="1"/>
</dbReference>
<dbReference type="OrthoDB" id="2607117at2"/>
<evidence type="ECO:0000256" key="2">
    <source>
        <dbReference type="ARBA" id="ARBA00023125"/>
    </source>
</evidence>
<evidence type="ECO:0000313" key="8">
    <source>
        <dbReference type="Proteomes" id="UP000281498"/>
    </source>
</evidence>
<evidence type="ECO:0000259" key="6">
    <source>
        <dbReference type="PROSITE" id="PS51900"/>
    </source>
</evidence>
<accession>A0A3A9KC80</accession>
<dbReference type="CDD" id="cd00397">
    <property type="entry name" value="DNA_BRE_C"/>
    <property type="match status" value="1"/>
</dbReference>
<dbReference type="PANTHER" id="PTHR30349">
    <property type="entry name" value="PHAGE INTEGRASE-RELATED"/>
    <property type="match status" value="1"/>
</dbReference>
<keyword evidence="2 4" id="KW-0238">DNA-binding</keyword>
<evidence type="ECO:0000256" key="1">
    <source>
        <dbReference type="ARBA" id="ARBA00008857"/>
    </source>
</evidence>
<evidence type="ECO:0008006" key="9">
    <source>
        <dbReference type="Google" id="ProtNLM"/>
    </source>
</evidence>
<evidence type="ECO:0000256" key="4">
    <source>
        <dbReference type="PROSITE-ProRule" id="PRU01248"/>
    </source>
</evidence>
<dbReference type="SUPFAM" id="SSF56349">
    <property type="entry name" value="DNA breaking-rejoining enzymes"/>
    <property type="match status" value="1"/>
</dbReference>
<evidence type="ECO:0000259" key="5">
    <source>
        <dbReference type="PROSITE" id="PS51898"/>
    </source>
</evidence>
<dbReference type="InterPro" id="IPR044068">
    <property type="entry name" value="CB"/>
</dbReference>
<dbReference type="GO" id="GO:0015074">
    <property type="term" value="P:DNA integration"/>
    <property type="evidence" value="ECO:0007669"/>
    <property type="project" value="InterPro"/>
</dbReference>
<organism evidence="7 8">
    <name type="scientific">Salipaludibacillus neizhouensis</name>
    <dbReference type="NCBI Taxonomy" id="885475"/>
    <lineage>
        <taxon>Bacteria</taxon>
        <taxon>Bacillati</taxon>
        <taxon>Bacillota</taxon>
        <taxon>Bacilli</taxon>
        <taxon>Bacillales</taxon>
        <taxon>Bacillaceae</taxon>
    </lineage>
</organism>
<sequence>MEALDNRKKDLVPEDLINDFLILKNDKRVSSFNTIRDFFLFNGKEVCNLRNQNCIEYFDYLTRNHLYKLSTKISMERKMSLVYHFINYLDEKKIARFTILNDPRYFDYLPKTSKKTKSKLSKKIKSTIKKPLPEAMKQYLEYLQRSNYHSLDEYRKKLFYFIKFLEDRGKNIDVFLDSNNSDLLFQEIIAFEDMLSLKIVREEVQKSTVKNYLSALQLFVKYLLDKGVVSRKYIIPAHLRGKPNIANLYVPSEEIIKLLNSLYQHSNHVLRDTAIFLLIVDTGCRPIEIVNLTLGDLNQVERTLGLISGKSKKRIVKISKEVIEVIKDFLEVRDSYEPDSDHFFLKRNGGKISYDGIYGIFRFANIKTYGEMKYSPYAFRHTLITNVMDEHGFQQAAKLAGHETWKSTNKYLYRSKKRLLDNTLKYNPLKEKEG</sequence>
<dbReference type="Proteomes" id="UP000281498">
    <property type="component" value="Unassembled WGS sequence"/>
</dbReference>
<dbReference type="Gene3D" id="1.10.150.130">
    <property type="match status" value="1"/>
</dbReference>
<dbReference type="InterPro" id="IPR002104">
    <property type="entry name" value="Integrase_catalytic"/>
</dbReference>
<dbReference type="InterPro" id="IPR011010">
    <property type="entry name" value="DNA_brk_join_enz"/>
</dbReference>
<evidence type="ECO:0000313" key="7">
    <source>
        <dbReference type="EMBL" id="RKL64965.1"/>
    </source>
</evidence>
<dbReference type="InterPro" id="IPR010998">
    <property type="entry name" value="Integrase_recombinase_N"/>
</dbReference>
<comment type="similarity">
    <text evidence="1">Belongs to the 'phage' integrase family.</text>
</comment>
<dbReference type="Pfam" id="PF00589">
    <property type="entry name" value="Phage_integrase"/>
    <property type="match status" value="1"/>
</dbReference>
<feature type="domain" description="Tyr recombinase" evidence="5">
    <location>
        <begin position="243"/>
        <end position="425"/>
    </location>
</feature>
<dbReference type="PROSITE" id="PS51898">
    <property type="entry name" value="TYR_RECOMBINASE"/>
    <property type="match status" value="1"/>
</dbReference>
<name>A0A3A9KC80_9BACI</name>
<dbReference type="GO" id="GO:0003677">
    <property type="term" value="F:DNA binding"/>
    <property type="evidence" value="ECO:0007669"/>
    <property type="project" value="UniProtKB-UniRule"/>
</dbReference>
<keyword evidence="3" id="KW-0233">DNA recombination</keyword>
<dbReference type="AlphaFoldDB" id="A0A3A9KC80"/>